<reference evidence="2" key="1">
    <citation type="submission" date="2020-06" db="EMBL/GenBank/DDBJ databases">
        <title>Draft genome of Bugula neritina, a colonial animal packing powerful symbionts and potential medicines.</title>
        <authorList>
            <person name="Rayko M."/>
        </authorList>
    </citation>
    <scope>NUCLEOTIDE SEQUENCE [LARGE SCALE GENOMIC DNA]</scope>
    <source>
        <strain evidence="2">Kwan_BN1</strain>
    </source>
</reference>
<feature type="region of interest" description="Disordered" evidence="1">
    <location>
        <begin position="87"/>
        <end position="110"/>
    </location>
</feature>
<evidence type="ECO:0000313" key="3">
    <source>
        <dbReference type="Proteomes" id="UP000593567"/>
    </source>
</evidence>
<name>A0A7J7JCG0_BUGNE</name>
<accession>A0A7J7JCG0</accession>
<sequence>MLERTNTDNEYVCPDQPLCLNSVSPLVKLQETCRNIGVGSPSRSKEQRAKRSPPRRVQNGFVHKPLKLTKERISKLSANSIERVDRILQSPDGSISKSPDGSMKTHPSYLSQPVTCSRPALVSLPYQTEHYTAASIQQQALYQKLLYQAELEKLKLPLFNSINSLVPPGNSYLADSQDLGLSPLNTLAYPTEFTKLAANFYYKLHRTPPASNNSLLTIPSTEALLNYRKLLLENNKPLSLSNFSSNILQPPKPPSHQCHWVTPDGYCGKKHFSFEDLMLHLKSHVDTPAEGRSSFQPSDPATMQNSYKLYKGLSDSSTNPVAVSCPYQSYSMSITPKQLSASFLY</sequence>
<evidence type="ECO:0000313" key="2">
    <source>
        <dbReference type="EMBL" id="KAF6023048.1"/>
    </source>
</evidence>
<dbReference type="Proteomes" id="UP000593567">
    <property type="component" value="Unassembled WGS sequence"/>
</dbReference>
<evidence type="ECO:0000256" key="1">
    <source>
        <dbReference type="SAM" id="MobiDB-lite"/>
    </source>
</evidence>
<organism evidence="2 3">
    <name type="scientific">Bugula neritina</name>
    <name type="common">Brown bryozoan</name>
    <name type="synonym">Sertularia neritina</name>
    <dbReference type="NCBI Taxonomy" id="10212"/>
    <lineage>
        <taxon>Eukaryota</taxon>
        <taxon>Metazoa</taxon>
        <taxon>Spiralia</taxon>
        <taxon>Lophotrochozoa</taxon>
        <taxon>Bryozoa</taxon>
        <taxon>Gymnolaemata</taxon>
        <taxon>Cheilostomatida</taxon>
        <taxon>Flustrina</taxon>
        <taxon>Buguloidea</taxon>
        <taxon>Bugulidae</taxon>
        <taxon>Bugula</taxon>
    </lineage>
</organism>
<feature type="region of interest" description="Disordered" evidence="1">
    <location>
        <begin position="36"/>
        <end position="59"/>
    </location>
</feature>
<protein>
    <recommendedName>
        <fullName evidence="4">C2H2-type domain-containing protein</fullName>
    </recommendedName>
</protein>
<proteinExistence type="predicted"/>
<evidence type="ECO:0008006" key="4">
    <source>
        <dbReference type="Google" id="ProtNLM"/>
    </source>
</evidence>
<dbReference type="AlphaFoldDB" id="A0A7J7JCG0"/>
<gene>
    <name evidence="2" type="ORF">EB796_018646</name>
</gene>
<comment type="caution">
    <text evidence="2">The sequence shown here is derived from an EMBL/GenBank/DDBJ whole genome shotgun (WGS) entry which is preliminary data.</text>
</comment>
<keyword evidence="3" id="KW-1185">Reference proteome</keyword>
<dbReference type="EMBL" id="VXIV02002769">
    <property type="protein sequence ID" value="KAF6023048.1"/>
    <property type="molecule type" value="Genomic_DNA"/>
</dbReference>